<dbReference type="NCBIfam" id="NF001937">
    <property type="entry name" value="PRK00714.1-4"/>
    <property type="match status" value="1"/>
</dbReference>
<dbReference type="PANTHER" id="PTHR11839">
    <property type="entry name" value="UDP/ADP-SUGAR PYROPHOSPHATASE"/>
    <property type="match status" value="1"/>
</dbReference>
<comment type="cofactor">
    <cofactor evidence="2">
        <name>Mg(2+)</name>
        <dbReference type="ChEBI" id="CHEBI:18420"/>
    </cofactor>
</comment>
<protein>
    <recommendedName>
        <fullName evidence="4">RNA pyrophosphohydrolase</fullName>
        <ecNumber evidence="4">3.6.1.-</ecNumber>
    </recommendedName>
    <alternativeName>
        <fullName evidence="4">(Di)nucleoside polyphosphate hydrolase</fullName>
    </alternativeName>
</protein>
<dbReference type="RefSeq" id="WP_246544885.1">
    <property type="nucleotide sequence ID" value="NZ_BSFJ01000033.1"/>
</dbReference>
<comment type="similarity">
    <text evidence="4">Belongs to the Nudix hydrolase family. RppH subfamily.</text>
</comment>
<dbReference type="Proteomes" id="UP001143370">
    <property type="component" value="Unassembled WGS sequence"/>
</dbReference>
<dbReference type="InterPro" id="IPR000086">
    <property type="entry name" value="NUDIX_hydrolase_dom"/>
</dbReference>
<dbReference type="PANTHER" id="PTHR11839:SF22">
    <property type="entry name" value="NUDIX HYDROLASE 26, CHLOROPLASTIC"/>
    <property type="match status" value="1"/>
</dbReference>
<dbReference type="InterPro" id="IPR020084">
    <property type="entry name" value="NUDIX_hydrolase_CS"/>
</dbReference>
<keyword evidence="8" id="KW-1185">Reference proteome</keyword>
<evidence type="ECO:0000256" key="3">
    <source>
        <dbReference type="ARBA" id="ARBA00022801"/>
    </source>
</evidence>
<dbReference type="InterPro" id="IPR022927">
    <property type="entry name" value="RppH"/>
</dbReference>
<accession>A0A9W6JC90</accession>
<feature type="region of interest" description="Disordered" evidence="5">
    <location>
        <begin position="42"/>
        <end position="68"/>
    </location>
</feature>
<dbReference type="HAMAP" id="MF_00298">
    <property type="entry name" value="Nudix_RppH"/>
    <property type="match status" value="1"/>
</dbReference>
<comment type="caution">
    <text evidence="7">The sequence shown here is derived from an EMBL/GenBank/DDBJ whole genome shotgun (WGS) entry which is preliminary data.</text>
</comment>
<dbReference type="GO" id="GO:0034432">
    <property type="term" value="F:bis(5'-adenosyl)-pentaphosphatase activity"/>
    <property type="evidence" value="ECO:0007669"/>
    <property type="project" value="TreeGrafter"/>
</dbReference>
<dbReference type="GO" id="GO:0008893">
    <property type="term" value="F:guanosine-3',5'-bis(diphosphate) 3'-diphosphatase activity"/>
    <property type="evidence" value="ECO:0007669"/>
    <property type="project" value="TreeGrafter"/>
</dbReference>
<dbReference type="Gene3D" id="3.90.79.10">
    <property type="entry name" value="Nucleoside Triphosphate Pyrophosphohydrolase"/>
    <property type="match status" value="1"/>
</dbReference>
<evidence type="ECO:0000256" key="1">
    <source>
        <dbReference type="ARBA" id="ARBA00001936"/>
    </source>
</evidence>
<dbReference type="InterPro" id="IPR020476">
    <property type="entry name" value="Nudix_hydrolase"/>
</dbReference>
<evidence type="ECO:0000313" key="7">
    <source>
        <dbReference type="EMBL" id="GLK73731.1"/>
    </source>
</evidence>
<evidence type="ECO:0000256" key="2">
    <source>
        <dbReference type="ARBA" id="ARBA00001946"/>
    </source>
</evidence>
<dbReference type="GO" id="GO:0006753">
    <property type="term" value="P:nucleoside phosphate metabolic process"/>
    <property type="evidence" value="ECO:0007669"/>
    <property type="project" value="TreeGrafter"/>
</dbReference>
<dbReference type="EC" id="3.6.1.-" evidence="4"/>
<evidence type="ECO:0000256" key="5">
    <source>
        <dbReference type="SAM" id="MobiDB-lite"/>
    </source>
</evidence>
<reference evidence="7" key="2">
    <citation type="submission" date="2023-01" db="EMBL/GenBank/DDBJ databases">
        <authorList>
            <person name="Sun Q."/>
            <person name="Evtushenko L."/>
        </authorList>
    </citation>
    <scope>NUCLEOTIDE SEQUENCE</scope>
    <source>
        <strain evidence="7">VKM B-2484</strain>
    </source>
</reference>
<dbReference type="SUPFAM" id="SSF55811">
    <property type="entry name" value="Nudix"/>
    <property type="match status" value="1"/>
</dbReference>
<evidence type="ECO:0000256" key="4">
    <source>
        <dbReference type="HAMAP-Rule" id="MF_00298"/>
    </source>
</evidence>
<comment type="cofactor">
    <cofactor evidence="4">
        <name>a divalent metal cation</name>
        <dbReference type="ChEBI" id="CHEBI:60240"/>
    </cofactor>
</comment>
<comment type="cofactor">
    <cofactor evidence="1">
        <name>Mn(2+)</name>
        <dbReference type="ChEBI" id="CHEBI:29035"/>
    </cofactor>
</comment>
<sequence>MSGKYSDDTGLNFHDLMADPMIRLIMQADCIDERELREMLERTSADMKNQRRSTNDNPPKDRPSEVETPLLRRGVGIMLVNNDGQVFVGQRIDVTVDAWQMPQGGIESGESPRTAALRELREEIGTSNVDVVVATEAWLHYELPAELLERLPKGAWRGQKQKWFLMRFRGIDAEINVATEHPEFSKWKWVPADQLIDLIVPFKRQLYRNVLKEFASYLPADASADKY</sequence>
<dbReference type="EMBL" id="BSFJ01000033">
    <property type="protein sequence ID" value="GLK73731.1"/>
    <property type="molecule type" value="Genomic_DNA"/>
</dbReference>
<name>A0A9W6JC90_9HYPH</name>
<comment type="function">
    <text evidence="4">Accelerates the degradation of transcripts by removing pyrophosphate from the 5'-end of triphosphorylated RNA, leading to a more labile monophosphorylated state that can stimulate subsequent ribonuclease cleavage.</text>
</comment>
<gene>
    <name evidence="4" type="primary">rppH</name>
    <name evidence="4" type="synonym">nudH</name>
    <name evidence="7" type="ORF">GCM10017643_38490</name>
</gene>
<dbReference type="Pfam" id="PF00293">
    <property type="entry name" value="NUDIX"/>
    <property type="match status" value="1"/>
</dbReference>
<feature type="domain" description="Nudix hydrolase" evidence="6">
    <location>
        <begin position="70"/>
        <end position="212"/>
    </location>
</feature>
<dbReference type="InterPro" id="IPR015797">
    <property type="entry name" value="NUDIX_hydrolase-like_dom_sf"/>
</dbReference>
<dbReference type="GO" id="GO:0019693">
    <property type="term" value="P:ribose phosphate metabolic process"/>
    <property type="evidence" value="ECO:0007669"/>
    <property type="project" value="TreeGrafter"/>
</dbReference>
<evidence type="ECO:0000313" key="8">
    <source>
        <dbReference type="Proteomes" id="UP001143370"/>
    </source>
</evidence>
<reference evidence="7" key="1">
    <citation type="journal article" date="2014" name="Int. J. Syst. Evol. Microbiol.">
        <title>Complete genome sequence of Corynebacterium casei LMG S-19264T (=DSM 44701T), isolated from a smear-ripened cheese.</title>
        <authorList>
            <consortium name="US DOE Joint Genome Institute (JGI-PGF)"/>
            <person name="Walter F."/>
            <person name="Albersmeier A."/>
            <person name="Kalinowski J."/>
            <person name="Ruckert C."/>
        </authorList>
    </citation>
    <scope>NUCLEOTIDE SEQUENCE</scope>
    <source>
        <strain evidence="7">VKM B-2484</strain>
    </source>
</reference>
<dbReference type="NCBIfam" id="NF001938">
    <property type="entry name" value="PRK00714.1-5"/>
    <property type="match status" value="1"/>
</dbReference>
<feature type="short sequence motif" description="Nudix box" evidence="4">
    <location>
        <begin position="104"/>
        <end position="125"/>
    </location>
</feature>
<proteinExistence type="inferred from homology"/>
<keyword evidence="3 4" id="KW-0378">Hydrolase</keyword>
<dbReference type="AlphaFoldDB" id="A0A9W6JC90"/>
<dbReference type="CDD" id="cd03671">
    <property type="entry name" value="NUDIX_Ap4A_hydrolase_plant_like"/>
    <property type="match status" value="1"/>
</dbReference>
<organism evidence="7 8">
    <name type="scientific">Ancylobacter dichloromethanicus</name>
    <dbReference type="NCBI Taxonomy" id="518825"/>
    <lineage>
        <taxon>Bacteria</taxon>
        <taxon>Pseudomonadati</taxon>
        <taxon>Pseudomonadota</taxon>
        <taxon>Alphaproteobacteria</taxon>
        <taxon>Hyphomicrobiales</taxon>
        <taxon>Xanthobacteraceae</taxon>
        <taxon>Ancylobacter</taxon>
    </lineage>
</organism>
<dbReference type="PRINTS" id="PR00502">
    <property type="entry name" value="NUDIXFAMILY"/>
</dbReference>
<dbReference type="PROSITE" id="PS51462">
    <property type="entry name" value="NUDIX"/>
    <property type="match status" value="1"/>
</dbReference>
<dbReference type="PROSITE" id="PS00893">
    <property type="entry name" value="NUDIX_BOX"/>
    <property type="match status" value="1"/>
</dbReference>
<evidence type="ECO:0000259" key="6">
    <source>
        <dbReference type="PROSITE" id="PS51462"/>
    </source>
</evidence>
<dbReference type="NCBIfam" id="NF001936">
    <property type="entry name" value="PRK00714.1-3"/>
    <property type="match status" value="1"/>
</dbReference>